<evidence type="ECO:0000256" key="11">
    <source>
        <dbReference type="ARBA" id="ARBA00023235"/>
    </source>
</evidence>
<feature type="compositionally biased region" description="Basic and acidic residues" evidence="16">
    <location>
        <begin position="477"/>
        <end position="488"/>
    </location>
</feature>
<dbReference type="GO" id="GO:0000725">
    <property type="term" value="P:recombinational repair"/>
    <property type="evidence" value="ECO:0007669"/>
    <property type="project" value="TreeGrafter"/>
</dbReference>
<feature type="domain" description="UvrD-like helicase C-terminal" evidence="18">
    <location>
        <begin position="487"/>
        <end position="827"/>
    </location>
</feature>
<feature type="region of interest" description="Disordered" evidence="16">
    <location>
        <begin position="456"/>
        <end position="516"/>
    </location>
</feature>
<dbReference type="SUPFAM" id="SSF52540">
    <property type="entry name" value="P-loop containing nucleoside triphosphate hydrolases"/>
    <property type="match status" value="1"/>
</dbReference>
<evidence type="ECO:0000256" key="10">
    <source>
        <dbReference type="ARBA" id="ARBA00023204"/>
    </source>
</evidence>
<dbReference type="PROSITE" id="PS51198">
    <property type="entry name" value="UVRD_HELICASE_ATP_BIND"/>
    <property type="match status" value="1"/>
</dbReference>
<dbReference type="PANTHER" id="PTHR11070:SF55">
    <property type="entry name" value="DNA 3'-5' HELICASE"/>
    <property type="match status" value="1"/>
</dbReference>
<evidence type="ECO:0000256" key="16">
    <source>
        <dbReference type="SAM" id="MobiDB-lite"/>
    </source>
</evidence>
<keyword evidence="5 15" id="KW-0378">Hydrolase</keyword>
<evidence type="ECO:0000256" key="14">
    <source>
        <dbReference type="ARBA" id="ARBA00048988"/>
    </source>
</evidence>
<keyword evidence="9" id="KW-0238">DNA-binding</keyword>
<accession>A0A2I1M7R6</accession>
<feature type="domain" description="UvrD-like helicase ATP-binding" evidence="17">
    <location>
        <begin position="22"/>
        <end position="412"/>
    </location>
</feature>
<dbReference type="GO" id="GO:0005829">
    <property type="term" value="C:cytosol"/>
    <property type="evidence" value="ECO:0007669"/>
    <property type="project" value="TreeGrafter"/>
</dbReference>
<keyword evidence="8 15" id="KW-0067">ATP-binding</keyword>
<dbReference type="InterPro" id="IPR011604">
    <property type="entry name" value="PDDEXK-like_dom_sf"/>
</dbReference>
<dbReference type="Proteomes" id="UP000242263">
    <property type="component" value="Unassembled WGS sequence"/>
</dbReference>
<evidence type="ECO:0000256" key="15">
    <source>
        <dbReference type="PROSITE-ProRule" id="PRU00560"/>
    </source>
</evidence>
<dbReference type="PANTHER" id="PTHR11070">
    <property type="entry name" value="UVRD / RECB / PCRA DNA HELICASE FAMILY MEMBER"/>
    <property type="match status" value="1"/>
</dbReference>
<dbReference type="Gene3D" id="1.10.486.10">
    <property type="entry name" value="PCRA, domain 4"/>
    <property type="match status" value="1"/>
</dbReference>
<dbReference type="GO" id="GO:0005524">
    <property type="term" value="F:ATP binding"/>
    <property type="evidence" value="ECO:0007669"/>
    <property type="project" value="UniProtKB-UniRule"/>
</dbReference>
<feature type="binding site" evidence="15">
    <location>
        <begin position="43"/>
        <end position="50"/>
    </location>
    <ligand>
        <name>ATP</name>
        <dbReference type="ChEBI" id="CHEBI:30616"/>
    </ligand>
</feature>
<evidence type="ECO:0000259" key="18">
    <source>
        <dbReference type="PROSITE" id="PS51217"/>
    </source>
</evidence>
<feature type="compositionally biased region" description="Polar residues" evidence="16">
    <location>
        <begin position="1113"/>
        <end position="1124"/>
    </location>
</feature>
<dbReference type="Gene3D" id="1.10.10.160">
    <property type="match status" value="1"/>
</dbReference>
<sequence length="1433" mass="158935">MFGVCRRRYFSYGGVASMTEITYTPEQNAVISADTYASMLIVAGAGSGKTFTMTQRIIALIKQGVSPEKILGLTFTKAAATELLTRVSSQVYAHRAHTRQDEETDADSAFLKPEVYTYDAFFQSIVRQFGLLVGMDPQTVPLSEAGTYQLIDSVIQEHIREALTAIEDAETTDLDDDTEDIGSYGTFVSEVLSLSDAISASMIDSDCTSIDEAVERVESWDSAFIEHINGIIDNEYPAEKDLPNFGEKVKLSGAKTERGFQKWIDEKSRDYLAYLLVDLRKNTSRRSLLLKYVKLFHQKKQELHVAQFADFTIAAMQLVERFPWIGQYYRSRFTHVFLDEYQDSSTVQANLIARLFAPQGVHAPSASALTAVGDPYQAIYAWRGAAPGAFVNFLRATQAPSPLSLSASMRNPLIVLDMANMLTNPLRIGHKDVYNREGSIALHEVDVKKLSVFTPQSAKSAEPSSMETAEPYSAKSAETRTESQESQRAESQASHSATQTPQHTKNVDSERRQTSERQGSFAALIYHTKRQEIDGVVRYAKAAIERSKSENNQRIARGQKAQAGPYVAVLMRAKTHMAQYAQALTEAGLTVQVDGINSVLDRPDAQDMLYVLNCVSNHAESTALVNLLASTRYALTTEDLQSLSCAASAYNTSISERLAAHVGLHQQEVSSRNHDTPVIMTLVDVLLSDNLSWILDTHFHGSERARTRVSQCAAMLRKVEAAQNMGVEKCIRVAGEELGLDIDIAVAYATSRAKKLTKEAAALSSIDTLVDLAHTYADELIDGQSESLSGFLAWLHNQKGSALPKNPTIIGSDNADVIVCTIHHAKGLEWDSVIIPSMEQNSFPSSQGSGLKIEQALPEGPVPFGQYDASAKTWLSDPSAVPNPVRSDKDAVSRFADATEFNQFIPNAAVLEKLVYNQIRLPRREKLSEKMSIREESAQTVLEDERRLAYVALTRAKRDAIMLGYVEKESDALDAFAPVRFTPQGQGDPKTQQNIENMNGISIFLAECHEYLASETLGDEQWRDTKIEASSLAQNFEFDNTPYGFFVGDLADYYAHETVYNALEAACSAQQRTEGELYMHPRMLNSAIGQTLERTKQAVEQHTHTRSLDDAGEQTNAHAEQHKSATSLLDTAVRVHETISTLGYVHSAQVEATGNQQNAHNKPSSDDQLIAQAKRIQLSRNTSVTAVQRELGEQSNTSSAFQQLQRARAIMRPVPSRAVYESNAQLSPATLGTVFHAFAQRYFTPEQERDDDFAQLRASMCEEVATEQPDSALDKQMHDWKQRLISSAFDPQDCVGTEVPFAYAVRSTGQTVVGIIDAVFAGQVLDDSPISQHARENNTTISYTIIDWKTGHKPLTAQERDEKLLQIDMYREIWATLRGISVDQVDAALYYISEADESNRVLYAHYKSAQQIEELFQTQVDNKADNKTVSQYD</sequence>
<dbReference type="InterPro" id="IPR027417">
    <property type="entry name" value="P-loop_NTPase"/>
</dbReference>
<proteinExistence type="inferred from homology"/>
<evidence type="ECO:0000256" key="5">
    <source>
        <dbReference type="ARBA" id="ARBA00022801"/>
    </source>
</evidence>
<dbReference type="EMBL" id="PKGU01000001">
    <property type="protein sequence ID" value="PKZ16170.1"/>
    <property type="molecule type" value="Genomic_DNA"/>
</dbReference>
<evidence type="ECO:0000256" key="7">
    <source>
        <dbReference type="ARBA" id="ARBA00022839"/>
    </source>
</evidence>
<evidence type="ECO:0000256" key="2">
    <source>
        <dbReference type="ARBA" id="ARBA00022722"/>
    </source>
</evidence>
<evidence type="ECO:0000256" key="13">
    <source>
        <dbReference type="ARBA" id="ARBA00034808"/>
    </source>
</evidence>
<evidence type="ECO:0000256" key="8">
    <source>
        <dbReference type="ARBA" id="ARBA00022840"/>
    </source>
</evidence>
<dbReference type="EC" id="5.6.2.4" evidence="13"/>
<keyword evidence="2" id="KW-0540">Nuclease</keyword>
<dbReference type="InterPro" id="IPR013986">
    <property type="entry name" value="DExx_box_DNA_helicase_dom_sf"/>
</dbReference>
<keyword evidence="4" id="KW-0227">DNA damage</keyword>
<dbReference type="InterPro" id="IPR000212">
    <property type="entry name" value="DNA_helicase_UvrD/REP"/>
</dbReference>
<keyword evidence="11" id="KW-0413">Isomerase</keyword>
<dbReference type="PROSITE" id="PS51217">
    <property type="entry name" value="UVRD_HELICASE_CTER"/>
    <property type="match status" value="1"/>
</dbReference>
<feature type="region of interest" description="Disordered" evidence="16">
    <location>
        <begin position="1099"/>
        <end position="1124"/>
    </location>
</feature>
<dbReference type="Gene3D" id="3.90.320.10">
    <property type="match status" value="1"/>
</dbReference>
<evidence type="ECO:0000259" key="17">
    <source>
        <dbReference type="PROSITE" id="PS51198"/>
    </source>
</evidence>
<keyword evidence="7" id="KW-0269">Exonuclease</keyword>
<evidence type="ECO:0000256" key="1">
    <source>
        <dbReference type="ARBA" id="ARBA00009922"/>
    </source>
</evidence>
<evidence type="ECO:0000256" key="4">
    <source>
        <dbReference type="ARBA" id="ARBA00022763"/>
    </source>
</evidence>
<keyword evidence="6 15" id="KW-0347">Helicase</keyword>
<evidence type="ECO:0000313" key="20">
    <source>
        <dbReference type="Proteomes" id="UP000242263"/>
    </source>
</evidence>
<evidence type="ECO:0000256" key="3">
    <source>
        <dbReference type="ARBA" id="ARBA00022741"/>
    </source>
</evidence>
<evidence type="ECO:0000313" key="19">
    <source>
        <dbReference type="EMBL" id="PKZ16170.1"/>
    </source>
</evidence>
<reference evidence="19 20" key="1">
    <citation type="submission" date="2017-12" db="EMBL/GenBank/DDBJ databases">
        <title>Phylogenetic diversity of female urinary microbiome.</title>
        <authorList>
            <person name="Thomas-White K."/>
            <person name="Wolfe A.J."/>
        </authorList>
    </citation>
    <scope>NUCLEOTIDE SEQUENCE [LARGE SCALE GENOMIC DNA]</scope>
    <source>
        <strain evidence="19 20">UMB0064</strain>
    </source>
</reference>
<dbReference type="Pfam" id="PF12705">
    <property type="entry name" value="PDDEXK_1"/>
    <property type="match status" value="1"/>
</dbReference>
<dbReference type="GO" id="GO:0004527">
    <property type="term" value="F:exonuclease activity"/>
    <property type="evidence" value="ECO:0007669"/>
    <property type="project" value="UniProtKB-KW"/>
</dbReference>
<feature type="compositionally biased region" description="Basic and acidic residues" evidence="16">
    <location>
        <begin position="1099"/>
        <end position="1109"/>
    </location>
</feature>
<protein>
    <recommendedName>
        <fullName evidence="13">DNA 3'-5' helicase</fullName>
        <ecNumber evidence="13">5.6.2.4</ecNumber>
    </recommendedName>
</protein>
<dbReference type="Gene3D" id="3.40.50.300">
    <property type="entry name" value="P-loop containing nucleotide triphosphate hydrolases"/>
    <property type="match status" value="4"/>
</dbReference>
<dbReference type="InterPro" id="IPR014017">
    <property type="entry name" value="DNA_helicase_UvrD-like_C"/>
</dbReference>
<comment type="catalytic activity">
    <reaction evidence="12">
        <text>Couples ATP hydrolysis with the unwinding of duplex DNA by translocating in the 3'-5' direction.</text>
        <dbReference type="EC" id="5.6.2.4"/>
    </reaction>
</comment>
<organism evidence="19 20">
    <name type="scientific">Alloscardovia omnicolens</name>
    <dbReference type="NCBI Taxonomy" id="419015"/>
    <lineage>
        <taxon>Bacteria</taxon>
        <taxon>Bacillati</taxon>
        <taxon>Actinomycetota</taxon>
        <taxon>Actinomycetes</taxon>
        <taxon>Bifidobacteriales</taxon>
        <taxon>Bifidobacteriaceae</taxon>
        <taxon>Alloscardovia</taxon>
    </lineage>
</organism>
<feature type="compositionally biased region" description="Basic and acidic residues" evidence="16">
    <location>
        <begin position="505"/>
        <end position="515"/>
    </location>
</feature>
<dbReference type="GO" id="GO:0043138">
    <property type="term" value="F:3'-5' DNA helicase activity"/>
    <property type="evidence" value="ECO:0007669"/>
    <property type="project" value="UniProtKB-EC"/>
</dbReference>
<evidence type="ECO:0000256" key="12">
    <source>
        <dbReference type="ARBA" id="ARBA00034617"/>
    </source>
</evidence>
<dbReference type="InterPro" id="IPR014016">
    <property type="entry name" value="UvrD-like_ATP-bd"/>
</dbReference>
<dbReference type="InterPro" id="IPR038726">
    <property type="entry name" value="PDDEXK_AddAB-type"/>
</dbReference>
<evidence type="ECO:0000256" key="6">
    <source>
        <dbReference type="ARBA" id="ARBA00022806"/>
    </source>
</evidence>
<keyword evidence="3 15" id="KW-0547">Nucleotide-binding</keyword>
<dbReference type="Pfam" id="PF13361">
    <property type="entry name" value="UvrD_C"/>
    <property type="match status" value="1"/>
</dbReference>
<feature type="compositionally biased region" description="Polar residues" evidence="16">
    <location>
        <begin position="456"/>
        <end position="467"/>
    </location>
</feature>
<comment type="similarity">
    <text evidence="1">Belongs to the helicase family. UvrD subfamily.</text>
</comment>
<comment type="caution">
    <text evidence="19">The sequence shown here is derived from an EMBL/GenBank/DDBJ whole genome shotgun (WGS) entry which is preliminary data.</text>
</comment>
<gene>
    <name evidence="19" type="ORF">CYJ32_01685</name>
</gene>
<keyword evidence="10" id="KW-0234">DNA repair</keyword>
<comment type="catalytic activity">
    <reaction evidence="14">
        <text>ATP + H2O = ADP + phosphate + H(+)</text>
        <dbReference type="Rhea" id="RHEA:13065"/>
        <dbReference type="ChEBI" id="CHEBI:15377"/>
        <dbReference type="ChEBI" id="CHEBI:15378"/>
        <dbReference type="ChEBI" id="CHEBI:30616"/>
        <dbReference type="ChEBI" id="CHEBI:43474"/>
        <dbReference type="ChEBI" id="CHEBI:456216"/>
        <dbReference type="EC" id="5.6.2.4"/>
    </reaction>
</comment>
<dbReference type="Pfam" id="PF00580">
    <property type="entry name" value="UvrD-helicase"/>
    <property type="match status" value="1"/>
</dbReference>
<evidence type="ECO:0000256" key="9">
    <source>
        <dbReference type="ARBA" id="ARBA00023125"/>
    </source>
</evidence>
<dbReference type="GO" id="GO:0033202">
    <property type="term" value="C:DNA helicase complex"/>
    <property type="evidence" value="ECO:0007669"/>
    <property type="project" value="TreeGrafter"/>
</dbReference>
<dbReference type="GO" id="GO:0003677">
    <property type="term" value="F:DNA binding"/>
    <property type="evidence" value="ECO:0007669"/>
    <property type="project" value="UniProtKB-KW"/>
</dbReference>
<name>A0A2I1M7R6_9BIFI</name>